<gene>
    <name evidence="2" type="ORF">NH26_20360</name>
</gene>
<accession>A0A1S1YSI6</accession>
<evidence type="ECO:0000313" key="2">
    <source>
        <dbReference type="EMBL" id="OHX63966.1"/>
    </source>
</evidence>
<evidence type="ECO:0000313" key="3">
    <source>
        <dbReference type="Proteomes" id="UP000179797"/>
    </source>
</evidence>
<comment type="caution">
    <text evidence="2">The sequence shown here is derived from an EMBL/GenBank/DDBJ whole genome shotgun (WGS) entry which is preliminary data.</text>
</comment>
<keyword evidence="1" id="KW-1133">Transmembrane helix</keyword>
<proteinExistence type="predicted"/>
<name>A0A1S1YSI6_FLAPC</name>
<organism evidence="2 3">
    <name type="scientific">Flammeovirga pacifica</name>
    <dbReference type="NCBI Taxonomy" id="915059"/>
    <lineage>
        <taxon>Bacteria</taxon>
        <taxon>Pseudomonadati</taxon>
        <taxon>Bacteroidota</taxon>
        <taxon>Cytophagia</taxon>
        <taxon>Cytophagales</taxon>
        <taxon>Flammeovirgaceae</taxon>
        <taxon>Flammeovirga</taxon>
    </lineage>
</organism>
<dbReference type="EMBL" id="JRYR02000002">
    <property type="protein sequence ID" value="OHX63966.1"/>
    <property type="molecule type" value="Genomic_DNA"/>
</dbReference>
<evidence type="ECO:0000256" key="1">
    <source>
        <dbReference type="SAM" id="Phobius"/>
    </source>
</evidence>
<feature type="transmembrane region" description="Helical" evidence="1">
    <location>
        <begin position="24"/>
        <end position="44"/>
    </location>
</feature>
<keyword evidence="3" id="KW-1185">Reference proteome</keyword>
<protein>
    <submittedName>
        <fullName evidence="2">Uncharacterized protein</fullName>
    </submittedName>
</protein>
<reference evidence="2 3" key="1">
    <citation type="journal article" date="2012" name="Int. J. Syst. Evol. Microbiol.">
        <title>Flammeovirga pacifica sp. nov., isolated from deep-sea sediment.</title>
        <authorList>
            <person name="Xu H."/>
            <person name="Fu Y."/>
            <person name="Yang N."/>
            <person name="Ding Z."/>
            <person name="Lai Q."/>
            <person name="Zeng R."/>
        </authorList>
    </citation>
    <scope>NUCLEOTIDE SEQUENCE [LARGE SCALE GENOMIC DNA]</scope>
    <source>
        <strain evidence="3">DSM 24597 / LMG 26175 / WPAGA1</strain>
    </source>
</reference>
<sequence length="211" mass="24716">MSISLVGIYIAILYFRTGKINKNILLLWIIPQLIIWGEILSYQGQRLDVPIFDVTQLFSLKVSITQMFFGKIFSINLNLLAIVYLYIYVKRFRKSYLGLSFHSTSINETEIPLEQEIIQGKIIEYLSFEDYPNSYIIQLKDSITYQEIDYPYIIISDFNNDRMGTEMELTFNSNLLKNWDPKIGTRKKDLRHIGIIEGTISKQLIHQLNTL</sequence>
<dbReference type="AlphaFoldDB" id="A0A1S1YSI6"/>
<keyword evidence="1" id="KW-0812">Transmembrane</keyword>
<keyword evidence="1" id="KW-0472">Membrane</keyword>
<dbReference type="Proteomes" id="UP000179797">
    <property type="component" value="Unassembled WGS sequence"/>
</dbReference>
<feature type="transmembrane region" description="Helical" evidence="1">
    <location>
        <begin position="64"/>
        <end position="87"/>
    </location>
</feature>
<dbReference type="STRING" id="915059.NH26_20360"/>